<name>A0AAV9XWX3_9PEZI</name>
<proteinExistence type="predicted"/>
<reference evidence="2 3" key="1">
    <citation type="submission" date="2019-10" db="EMBL/GenBank/DDBJ databases">
        <authorList>
            <person name="Palmer J.M."/>
        </authorList>
    </citation>
    <scope>NUCLEOTIDE SEQUENCE [LARGE SCALE GENOMIC DNA]</scope>
    <source>
        <strain evidence="2 3">TWF694</strain>
    </source>
</reference>
<gene>
    <name evidence="2" type="ORF">TWF694_000993</name>
</gene>
<dbReference type="AlphaFoldDB" id="A0AAV9XWX3"/>
<organism evidence="2 3">
    <name type="scientific">Orbilia ellipsospora</name>
    <dbReference type="NCBI Taxonomy" id="2528407"/>
    <lineage>
        <taxon>Eukaryota</taxon>
        <taxon>Fungi</taxon>
        <taxon>Dikarya</taxon>
        <taxon>Ascomycota</taxon>
        <taxon>Pezizomycotina</taxon>
        <taxon>Orbiliomycetes</taxon>
        <taxon>Orbiliales</taxon>
        <taxon>Orbiliaceae</taxon>
        <taxon>Orbilia</taxon>
    </lineage>
</organism>
<evidence type="ECO:0000256" key="1">
    <source>
        <dbReference type="SAM" id="MobiDB-lite"/>
    </source>
</evidence>
<evidence type="ECO:0000313" key="3">
    <source>
        <dbReference type="Proteomes" id="UP001365542"/>
    </source>
</evidence>
<protein>
    <recommendedName>
        <fullName evidence="4">Essential protein Yae1 N-terminal domain-containing protein</fullName>
    </recommendedName>
</protein>
<dbReference type="EMBL" id="JAVHJO010000001">
    <property type="protein sequence ID" value="KAK6544293.1"/>
    <property type="molecule type" value="Genomic_DNA"/>
</dbReference>
<evidence type="ECO:0008006" key="4">
    <source>
        <dbReference type="Google" id="ProtNLM"/>
    </source>
</evidence>
<evidence type="ECO:0000313" key="2">
    <source>
        <dbReference type="EMBL" id="KAK6544293.1"/>
    </source>
</evidence>
<feature type="compositionally biased region" description="Basic and acidic residues" evidence="1">
    <location>
        <begin position="14"/>
        <end position="35"/>
    </location>
</feature>
<feature type="region of interest" description="Disordered" evidence="1">
    <location>
        <begin position="1"/>
        <end position="78"/>
    </location>
</feature>
<comment type="caution">
    <text evidence="2">The sequence shown here is derived from an EMBL/GenBank/DDBJ whole genome shotgun (WGS) entry which is preliminary data.</text>
</comment>
<feature type="compositionally biased region" description="Polar residues" evidence="1">
    <location>
        <begin position="58"/>
        <end position="77"/>
    </location>
</feature>
<accession>A0AAV9XWX3</accession>
<sequence length="261" mass="29312">MSSTGAGGSIRAKLGKESHHLSSRTDREFSDEYKLHCVPKSASKHVQPKPPPKAINEGRSQQTARTFPPTTETSASKQFKRTLDNFEKQQKLKGSTAALLQPKLGQTVKESSTKSHRPAPPCEESEGLLTLYEEAPIKSEDNLALNLDHHDNSRANLVRLCKIAYEKGRKDGIADDRKRVKEEGYWQGFKEGQKEGREDGWREGYRDGYDEGYLKGREYGDKKIEKEINETIAELTKNPNALLMSPPTHSPSDCKDILTMI</sequence>
<keyword evidence="3" id="KW-1185">Reference proteome</keyword>
<dbReference type="Proteomes" id="UP001365542">
    <property type="component" value="Unassembled WGS sequence"/>
</dbReference>